<sequence length="117" mass="13643">MDSLFAALLQYGTTPSLIVLAFVVGLLVKKLEENAKKDDERASLLRSELSKGLQAMEEKFEERFVSHAKRIDELNNRISCVERDYLPREDHYKDTAGWRAELNRIFDVIIRQLEMKK</sequence>
<keyword evidence="2" id="KW-0472">Membrane</keyword>
<evidence type="ECO:0000313" key="3">
    <source>
        <dbReference type="EMBL" id="HFH28795.1"/>
    </source>
</evidence>
<name>A0A7C3EFE2_9SPIR</name>
<evidence type="ECO:0000256" key="1">
    <source>
        <dbReference type="SAM" id="Coils"/>
    </source>
</evidence>
<evidence type="ECO:0000256" key="2">
    <source>
        <dbReference type="SAM" id="Phobius"/>
    </source>
</evidence>
<reference evidence="3" key="1">
    <citation type="journal article" date="2020" name="mSystems">
        <title>Genome- and Community-Level Interaction Insights into Carbon Utilization and Element Cycling Functions of Hydrothermarchaeota in Hydrothermal Sediment.</title>
        <authorList>
            <person name="Zhou Z."/>
            <person name="Liu Y."/>
            <person name="Xu W."/>
            <person name="Pan J."/>
            <person name="Luo Z.H."/>
            <person name="Li M."/>
        </authorList>
    </citation>
    <scope>NUCLEOTIDE SEQUENCE [LARGE SCALE GENOMIC DNA]</scope>
    <source>
        <strain evidence="3">SpSt-503</strain>
    </source>
</reference>
<dbReference type="AlphaFoldDB" id="A0A7C3EFE2"/>
<dbReference type="EMBL" id="DSVL01000144">
    <property type="protein sequence ID" value="HFH28795.1"/>
    <property type="molecule type" value="Genomic_DNA"/>
</dbReference>
<keyword evidence="2" id="KW-1133">Transmembrane helix</keyword>
<keyword evidence="2" id="KW-0812">Transmembrane</keyword>
<gene>
    <name evidence="3" type="ORF">ENS59_04695</name>
</gene>
<organism evidence="3">
    <name type="scientific">Gracilinema caldarium</name>
    <dbReference type="NCBI Taxonomy" id="215591"/>
    <lineage>
        <taxon>Bacteria</taxon>
        <taxon>Pseudomonadati</taxon>
        <taxon>Spirochaetota</taxon>
        <taxon>Spirochaetia</taxon>
        <taxon>Spirochaetales</taxon>
        <taxon>Breznakiellaceae</taxon>
        <taxon>Gracilinema</taxon>
    </lineage>
</organism>
<feature type="coiled-coil region" evidence="1">
    <location>
        <begin position="28"/>
        <end position="77"/>
    </location>
</feature>
<protein>
    <submittedName>
        <fullName evidence="3">Uncharacterized protein</fullName>
    </submittedName>
</protein>
<proteinExistence type="predicted"/>
<comment type="caution">
    <text evidence="3">The sequence shown here is derived from an EMBL/GenBank/DDBJ whole genome shotgun (WGS) entry which is preliminary data.</text>
</comment>
<accession>A0A7C3EFE2</accession>
<feature type="transmembrane region" description="Helical" evidence="2">
    <location>
        <begin position="6"/>
        <end position="28"/>
    </location>
</feature>
<keyword evidence="1" id="KW-0175">Coiled coil</keyword>